<name>A0A1X6XP78_9MICO</name>
<keyword evidence="2" id="KW-1185">Reference proteome</keyword>
<reference evidence="2" key="1">
    <citation type="submission" date="2017-02" db="EMBL/GenBank/DDBJ databases">
        <authorList>
            <person name="Dridi B."/>
        </authorList>
    </citation>
    <scope>NUCLEOTIDE SEQUENCE [LARGE SCALE GENOMIC DNA]</scope>
    <source>
        <strain evidence="2">B Co 03.10</strain>
    </source>
</reference>
<gene>
    <name evidence="1" type="ORF">FM105_13840</name>
</gene>
<evidence type="ECO:0000313" key="1">
    <source>
        <dbReference type="EMBL" id="SLN00943.1"/>
    </source>
</evidence>
<dbReference type="AlphaFoldDB" id="A0A1X6XP78"/>
<accession>A0A1X6XP78</accession>
<sequence length="55" mass="5938">MLNVHHDIAASRGWVSIHASASKGFARQLTEARLPEVLEPLDSATLSKSKGLLKV</sequence>
<evidence type="ECO:0000313" key="2">
    <source>
        <dbReference type="Proteomes" id="UP000196581"/>
    </source>
</evidence>
<dbReference type="EMBL" id="FWFF01000020">
    <property type="protein sequence ID" value="SLN00943.1"/>
    <property type="molecule type" value="Genomic_DNA"/>
</dbReference>
<dbReference type="Proteomes" id="UP000196581">
    <property type="component" value="Unassembled WGS sequence"/>
</dbReference>
<proteinExistence type="predicted"/>
<organism evidence="1 2">
    <name type="scientific">Brevibacterium yomogidense</name>
    <dbReference type="NCBI Taxonomy" id="946573"/>
    <lineage>
        <taxon>Bacteria</taxon>
        <taxon>Bacillati</taxon>
        <taxon>Actinomycetota</taxon>
        <taxon>Actinomycetes</taxon>
        <taxon>Micrococcales</taxon>
        <taxon>Brevibacteriaceae</taxon>
        <taxon>Brevibacterium</taxon>
    </lineage>
</organism>
<protein>
    <submittedName>
        <fullName evidence="1">Uncharacterized protein</fullName>
    </submittedName>
</protein>